<accession>A0A060CUH9</accession>
<name>A0A060CUH9_HELPX</name>
<reference evidence="1" key="1">
    <citation type="journal article" date="2014" name="BMC Genomics">
        <title>A comprehensive analysis of Helicobacter pylori plasticity zones reveals that they are integrating conjugative elements with intermediate integration specificity.</title>
        <authorList>
            <person name="Fischer W."/>
            <person name="Breithaupt U."/>
            <person name="Kern B."/>
            <person name="Smith S.I."/>
            <person name="Spicher C."/>
            <person name="Haas R."/>
        </authorList>
    </citation>
    <scope>NUCLEOTIDE SEQUENCE</scope>
    <source>
        <strain evidence="1">1_17C</strain>
    </source>
</reference>
<dbReference type="EMBL" id="KF861864">
    <property type="protein sequence ID" value="AIA98967.1"/>
    <property type="molecule type" value="Genomic_DNA"/>
</dbReference>
<organism evidence="1">
    <name type="scientific">Helicobacter pylori</name>
    <name type="common">Campylobacter pylori</name>
    <dbReference type="NCBI Taxonomy" id="210"/>
    <lineage>
        <taxon>Bacteria</taxon>
        <taxon>Pseudomonadati</taxon>
        <taxon>Campylobacterota</taxon>
        <taxon>Epsilonproteobacteria</taxon>
        <taxon>Campylobacterales</taxon>
        <taxon>Helicobacteraceae</taxon>
        <taxon>Helicobacter</taxon>
    </lineage>
</organism>
<proteinExistence type="predicted"/>
<dbReference type="AlphaFoldDB" id="A0A060CUH9"/>
<gene>
    <name evidence="1" type="ORF">1_17C_ICEHptfs4b_10</name>
</gene>
<evidence type="ECO:0000313" key="1">
    <source>
        <dbReference type="EMBL" id="AIA98967.1"/>
    </source>
</evidence>
<sequence>MNQNIEQVSQNKGLNEFERAKVYYTKKVADNLLYIANPINKVEAPYKSDAKLEKMGISKDDYKQSIAQNGRNFCAYSGAPYNNVNDLNLDLEKAIHNYNSSAWIGLSDAAIKLEIGKLANEEPQKANELKNALREIKNNEPCVEVMFIKHSKDKILRNENNEIIYAKNNQGEYILNAKGEKIPLYETQEKTNSMGETYFERVQEKCEPYVKIEKLYNLEAFSKYLSEQQMDNFVENLKPLSNAHFEKSTNAIIRLEHDKDYPMEKRATSNLALKDVKDRIFNDIDKNNVFSDEQKSAYKNNIDKLFETVNDYCATKNEKYQQIFFENQKQSQTQKQVNQYSTMEF</sequence>
<protein>
    <submittedName>
        <fullName evidence="1">Uncharacterized protein</fullName>
    </submittedName>
</protein>